<feature type="transmembrane region" description="Helical" evidence="8">
    <location>
        <begin position="282"/>
        <end position="303"/>
    </location>
</feature>
<dbReference type="Pfam" id="PF01594">
    <property type="entry name" value="AI-2E_transport"/>
    <property type="match status" value="1"/>
</dbReference>
<feature type="transmembrane region" description="Helical" evidence="8">
    <location>
        <begin position="69"/>
        <end position="93"/>
    </location>
</feature>
<comment type="similarity">
    <text evidence="2">Belongs to the autoinducer-2 exporter (AI-2E) (TC 2.A.86) family.</text>
</comment>
<evidence type="ECO:0000256" key="8">
    <source>
        <dbReference type="SAM" id="Phobius"/>
    </source>
</evidence>
<evidence type="ECO:0000256" key="4">
    <source>
        <dbReference type="ARBA" id="ARBA00022475"/>
    </source>
</evidence>
<comment type="subcellular location">
    <subcellularLocation>
        <location evidence="1">Cell membrane</location>
        <topology evidence="1">Multi-pass membrane protein</topology>
    </subcellularLocation>
</comment>
<dbReference type="AlphaFoldDB" id="A0A1H0RNT2"/>
<evidence type="ECO:0000256" key="5">
    <source>
        <dbReference type="ARBA" id="ARBA00022692"/>
    </source>
</evidence>
<evidence type="ECO:0000256" key="1">
    <source>
        <dbReference type="ARBA" id="ARBA00004651"/>
    </source>
</evidence>
<feature type="transmembrane region" description="Helical" evidence="8">
    <location>
        <begin position="315"/>
        <end position="348"/>
    </location>
</feature>
<feature type="transmembrane region" description="Helical" evidence="8">
    <location>
        <begin position="167"/>
        <end position="185"/>
    </location>
</feature>
<accession>A0A1H0RNT2</accession>
<proteinExistence type="inferred from homology"/>
<feature type="transmembrane region" description="Helical" evidence="8">
    <location>
        <begin position="234"/>
        <end position="262"/>
    </location>
</feature>
<keyword evidence="5 8" id="KW-0812">Transmembrane</keyword>
<gene>
    <name evidence="9" type="ORF">SAMN05216213_103309</name>
</gene>
<keyword evidence="10" id="KW-1185">Reference proteome</keyword>
<dbReference type="PANTHER" id="PTHR21716:SF67">
    <property type="entry name" value="TRANSPORT PROTEIN YDIK-RELATED"/>
    <property type="match status" value="1"/>
</dbReference>
<organism evidence="9 10">
    <name type="scientific">Ectopseudomonas guguanensis</name>
    <dbReference type="NCBI Taxonomy" id="1198456"/>
    <lineage>
        <taxon>Bacteria</taxon>
        <taxon>Pseudomonadati</taxon>
        <taxon>Pseudomonadota</taxon>
        <taxon>Gammaproteobacteria</taxon>
        <taxon>Pseudomonadales</taxon>
        <taxon>Pseudomonadaceae</taxon>
        <taxon>Ectopseudomonas</taxon>
    </lineage>
</organism>
<evidence type="ECO:0000313" key="10">
    <source>
        <dbReference type="Proteomes" id="UP000199460"/>
    </source>
</evidence>
<keyword evidence="3" id="KW-0813">Transport</keyword>
<feature type="transmembrane region" description="Helical" evidence="8">
    <location>
        <begin position="20"/>
        <end position="38"/>
    </location>
</feature>
<evidence type="ECO:0000256" key="6">
    <source>
        <dbReference type="ARBA" id="ARBA00022989"/>
    </source>
</evidence>
<protein>
    <submittedName>
        <fullName evidence="9">Predicted PurR-regulated permease PerM</fullName>
    </submittedName>
</protein>
<dbReference type="InterPro" id="IPR002549">
    <property type="entry name" value="AI-2E-like"/>
</dbReference>
<dbReference type="Proteomes" id="UP000199460">
    <property type="component" value="Unassembled WGS sequence"/>
</dbReference>
<dbReference type="PANTHER" id="PTHR21716">
    <property type="entry name" value="TRANSMEMBRANE PROTEIN"/>
    <property type="match status" value="1"/>
</dbReference>
<evidence type="ECO:0000256" key="3">
    <source>
        <dbReference type="ARBA" id="ARBA00022448"/>
    </source>
</evidence>
<evidence type="ECO:0000256" key="2">
    <source>
        <dbReference type="ARBA" id="ARBA00009773"/>
    </source>
</evidence>
<evidence type="ECO:0000313" key="9">
    <source>
        <dbReference type="EMBL" id="SDP31191.1"/>
    </source>
</evidence>
<name>A0A1H0RNT2_9GAMM</name>
<keyword evidence="6 8" id="KW-1133">Transmembrane helix</keyword>
<keyword evidence="4" id="KW-1003">Cell membrane</keyword>
<keyword evidence="7 8" id="KW-0472">Membrane</keyword>
<dbReference type="EMBL" id="FNJJ01000003">
    <property type="protein sequence ID" value="SDP31191.1"/>
    <property type="molecule type" value="Genomic_DNA"/>
</dbReference>
<dbReference type="GO" id="GO:0005886">
    <property type="term" value="C:plasma membrane"/>
    <property type="evidence" value="ECO:0007669"/>
    <property type="project" value="UniProtKB-SubCell"/>
</dbReference>
<feature type="transmembrane region" description="Helical" evidence="8">
    <location>
        <begin position="44"/>
        <end position="62"/>
    </location>
</feature>
<reference evidence="10" key="1">
    <citation type="submission" date="2016-10" db="EMBL/GenBank/DDBJ databases">
        <authorList>
            <person name="Varghese N."/>
            <person name="Submissions S."/>
        </authorList>
    </citation>
    <scope>NUCLEOTIDE SEQUENCE [LARGE SCALE GENOMIC DNA]</scope>
    <source>
        <strain evidence="10">JCM 18416</strain>
    </source>
</reference>
<sequence length="375" mass="40418">MGALSFWRREFRFVATNDRLLVQILLLGLLAASLWVLAPFWSALFWAAVLAFASWPLMRLLTQLLNGRLSLAAGILTCGWIILVATPLIWLGFNLADHIKDANALIKDLQVEGLPPPPAWLAGLPLVGERLAALWLTIDQQGAAFFASLRPYLGQVGNWLLARSAQLGGGMLELALSLVLVFFFYRDGPRLAVFVHGLLERLIGERADHYLELVAGTVQRVVNGVIGTAAAQGLLALIGFWIAGVPGAIVLGILTFVLSLVPMGPPLVWIPATAWLVWQGDYGFALFLGVWGMFVISGVDNILKPYLISRGGNLPLVVVLLGVFGGLLAFGFMGLFLGPTLLAVAYSLLSDWVADKAPPAEQVVDKPLPGEQARG</sequence>
<evidence type="ECO:0000256" key="7">
    <source>
        <dbReference type="ARBA" id="ARBA00023136"/>
    </source>
</evidence>